<evidence type="ECO:0000313" key="2">
    <source>
        <dbReference type="EMBL" id="MBK4739127.1"/>
    </source>
</evidence>
<dbReference type="RefSeq" id="WP_200598496.1">
    <property type="nucleotide sequence ID" value="NZ_JAEPBG010000039.1"/>
</dbReference>
<sequence length="161" mass="18186">MRASREWLWKRNCSLTPRQFVHAYVLLFAASLVVALTCALSMMLHPHYGGHGAWLLPLFALLELAAVAAAFLYHARHATDREHLALLGNRLLVERIEAERIEQIWMDACRTRVQAPSTWGELIRLEGGGVAVEVGRHVPPSHRRELAQELREGLRTAALVR</sequence>
<organism evidence="2 3">
    <name type="scientific">Noviherbaspirillum pedocola</name>
    <dbReference type="NCBI Taxonomy" id="2801341"/>
    <lineage>
        <taxon>Bacteria</taxon>
        <taxon>Pseudomonadati</taxon>
        <taxon>Pseudomonadota</taxon>
        <taxon>Betaproteobacteria</taxon>
        <taxon>Burkholderiales</taxon>
        <taxon>Oxalobacteraceae</taxon>
        <taxon>Noviherbaspirillum</taxon>
    </lineage>
</organism>
<keyword evidence="1" id="KW-0472">Membrane</keyword>
<reference evidence="2" key="1">
    <citation type="submission" date="2021-01" db="EMBL/GenBank/DDBJ databases">
        <title>Genome sequence of strain Noviherbaspirillum sp. DKR-6.</title>
        <authorList>
            <person name="Chaudhary D.K."/>
        </authorList>
    </citation>
    <scope>NUCLEOTIDE SEQUENCE</scope>
    <source>
        <strain evidence="2">DKR-6</strain>
    </source>
</reference>
<gene>
    <name evidence="2" type="ORF">JJB74_31390</name>
</gene>
<feature type="transmembrane region" description="Helical" evidence="1">
    <location>
        <begin position="54"/>
        <end position="73"/>
    </location>
</feature>
<comment type="caution">
    <text evidence="2">The sequence shown here is derived from an EMBL/GenBank/DDBJ whole genome shotgun (WGS) entry which is preliminary data.</text>
</comment>
<keyword evidence="1" id="KW-0812">Transmembrane</keyword>
<dbReference type="InterPro" id="IPR019253">
    <property type="entry name" value="DUF2244_TM"/>
</dbReference>
<dbReference type="Proteomes" id="UP000622890">
    <property type="component" value="Unassembled WGS sequence"/>
</dbReference>
<evidence type="ECO:0000313" key="3">
    <source>
        <dbReference type="Proteomes" id="UP000622890"/>
    </source>
</evidence>
<feature type="transmembrane region" description="Helical" evidence="1">
    <location>
        <begin position="21"/>
        <end position="42"/>
    </location>
</feature>
<keyword evidence="3" id="KW-1185">Reference proteome</keyword>
<name>A0A934T3C8_9BURK</name>
<dbReference type="Pfam" id="PF10003">
    <property type="entry name" value="DUF2244"/>
    <property type="match status" value="1"/>
</dbReference>
<dbReference type="EMBL" id="JAEPBG010000039">
    <property type="protein sequence ID" value="MBK4739127.1"/>
    <property type="molecule type" value="Genomic_DNA"/>
</dbReference>
<keyword evidence="1" id="KW-1133">Transmembrane helix</keyword>
<accession>A0A934T3C8</accession>
<dbReference type="AlphaFoldDB" id="A0A934T3C8"/>
<protein>
    <submittedName>
        <fullName evidence="2">DUF2244 domain-containing protein</fullName>
    </submittedName>
</protein>
<evidence type="ECO:0000256" key="1">
    <source>
        <dbReference type="SAM" id="Phobius"/>
    </source>
</evidence>
<proteinExistence type="predicted"/>